<dbReference type="Pfam" id="PF03227">
    <property type="entry name" value="GILT"/>
    <property type="match status" value="1"/>
</dbReference>
<dbReference type="InterPro" id="IPR004911">
    <property type="entry name" value="Interferon-induced_GILT"/>
</dbReference>
<protein>
    <submittedName>
        <fullName evidence="6">Uncharacterized protein</fullName>
    </submittedName>
</protein>
<keyword evidence="4" id="KW-0732">Signal</keyword>
<dbReference type="InterPro" id="IPR036249">
    <property type="entry name" value="Thioredoxin-like_sf"/>
</dbReference>
<evidence type="ECO:0000256" key="4">
    <source>
        <dbReference type="ARBA" id="ARBA00022729"/>
    </source>
</evidence>
<evidence type="ECO:0000256" key="5">
    <source>
        <dbReference type="ARBA" id="ARBA00023180"/>
    </source>
</evidence>
<organism evidence="6 7">
    <name type="scientific">Leptosia nina</name>
    <dbReference type="NCBI Taxonomy" id="320188"/>
    <lineage>
        <taxon>Eukaryota</taxon>
        <taxon>Metazoa</taxon>
        <taxon>Ecdysozoa</taxon>
        <taxon>Arthropoda</taxon>
        <taxon>Hexapoda</taxon>
        <taxon>Insecta</taxon>
        <taxon>Pterygota</taxon>
        <taxon>Neoptera</taxon>
        <taxon>Endopterygota</taxon>
        <taxon>Lepidoptera</taxon>
        <taxon>Glossata</taxon>
        <taxon>Ditrysia</taxon>
        <taxon>Papilionoidea</taxon>
        <taxon>Pieridae</taxon>
        <taxon>Pierinae</taxon>
        <taxon>Leptosia</taxon>
    </lineage>
</organism>
<dbReference type="PANTHER" id="PTHR13234">
    <property type="entry name" value="GAMMA-INTERFERON INDUCIBLE LYSOSOMAL THIOL REDUCTASE GILT"/>
    <property type="match status" value="1"/>
</dbReference>
<dbReference type="Gene3D" id="3.40.30.10">
    <property type="entry name" value="Glutaredoxin"/>
    <property type="match status" value="1"/>
</dbReference>
<dbReference type="GO" id="GO:0005576">
    <property type="term" value="C:extracellular region"/>
    <property type="evidence" value="ECO:0007669"/>
    <property type="project" value="UniProtKB-SubCell"/>
</dbReference>
<dbReference type="AlphaFoldDB" id="A0AAV1JYR6"/>
<sequence>MTTCRPYTVGAEISLVSRVCKKQICQFSAPLFPALNYKMRSLLLICAVAFLCGALAKNKKDDNKVKIAVYYESLCPDSKRFITTQLAPVWRDFRGAVKVKMVPYGKSTHDKVNGKWQFLCHHGADECYGNKLQACILKDKGLVDTEKMEMIICLMNQPNPDKSLDTCLDQVKRQAESDKLKKCAAGEQGDNLLAAYGDKTDTVQRPLSFVPTVIINEKFDQAIQDEAFKDLKAVVCRVSTNKPATC</sequence>
<dbReference type="EMBL" id="CAVLEF010000278">
    <property type="protein sequence ID" value="CAK1554467.1"/>
    <property type="molecule type" value="Genomic_DNA"/>
</dbReference>
<reference evidence="6 7" key="1">
    <citation type="submission" date="2023-11" db="EMBL/GenBank/DDBJ databases">
        <authorList>
            <person name="Okamura Y."/>
        </authorList>
    </citation>
    <scope>NUCLEOTIDE SEQUENCE [LARGE SCALE GENOMIC DNA]</scope>
</reference>
<dbReference type="GO" id="GO:0016671">
    <property type="term" value="F:oxidoreductase activity, acting on a sulfur group of donors, disulfide as acceptor"/>
    <property type="evidence" value="ECO:0007669"/>
    <property type="project" value="InterPro"/>
</dbReference>
<evidence type="ECO:0000256" key="3">
    <source>
        <dbReference type="ARBA" id="ARBA00022525"/>
    </source>
</evidence>
<dbReference type="PANTHER" id="PTHR13234:SF8">
    <property type="entry name" value="GAMMA-INTERFERON-INDUCIBLE LYSOSOMAL THIOL REDUCTASE"/>
    <property type="match status" value="1"/>
</dbReference>
<keyword evidence="7" id="KW-1185">Reference proteome</keyword>
<evidence type="ECO:0000313" key="6">
    <source>
        <dbReference type="EMBL" id="CAK1554467.1"/>
    </source>
</evidence>
<evidence type="ECO:0000256" key="1">
    <source>
        <dbReference type="ARBA" id="ARBA00004613"/>
    </source>
</evidence>
<accession>A0AAV1JYR6</accession>
<keyword evidence="3" id="KW-0964">Secreted</keyword>
<comment type="subcellular location">
    <subcellularLocation>
        <location evidence="1">Secreted</location>
    </subcellularLocation>
</comment>
<comment type="similarity">
    <text evidence="2">Belongs to the GILT family.</text>
</comment>
<dbReference type="SUPFAM" id="SSF52833">
    <property type="entry name" value="Thioredoxin-like"/>
    <property type="match status" value="1"/>
</dbReference>
<proteinExistence type="inferred from homology"/>
<evidence type="ECO:0000313" key="7">
    <source>
        <dbReference type="Proteomes" id="UP001497472"/>
    </source>
</evidence>
<dbReference type="Proteomes" id="UP001497472">
    <property type="component" value="Unassembled WGS sequence"/>
</dbReference>
<comment type="caution">
    <text evidence="6">The sequence shown here is derived from an EMBL/GenBank/DDBJ whole genome shotgun (WGS) entry which is preliminary data.</text>
</comment>
<evidence type="ECO:0000256" key="2">
    <source>
        <dbReference type="ARBA" id="ARBA00005679"/>
    </source>
</evidence>
<keyword evidence="5" id="KW-0325">Glycoprotein</keyword>
<gene>
    <name evidence="6" type="ORF">LNINA_LOCUS13382</name>
</gene>
<name>A0AAV1JYR6_9NEOP</name>